<dbReference type="PANTHER" id="PTHR37422:SF21">
    <property type="entry name" value="EXOQ-LIKE PROTEIN"/>
    <property type="match status" value="1"/>
</dbReference>
<organism evidence="8">
    <name type="scientific">freshwater sediment metagenome</name>
    <dbReference type="NCBI Taxonomy" id="556182"/>
    <lineage>
        <taxon>unclassified sequences</taxon>
        <taxon>metagenomes</taxon>
        <taxon>ecological metagenomes</taxon>
    </lineage>
</organism>
<dbReference type="InterPro" id="IPR007016">
    <property type="entry name" value="O-antigen_ligase-rel_domated"/>
</dbReference>
<feature type="region of interest" description="Disordered" evidence="5">
    <location>
        <begin position="404"/>
        <end position="447"/>
    </location>
</feature>
<evidence type="ECO:0000256" key="3">
    <source>
        <dbReference type="ARBA" id="ARBA00022989"/>
    </source>
</evidence>
<evidence type="ECO:0000259" key="7">
    <source>
        <dbReference type="Pfam" id="PF04932"/>
    </source>
</evidence>
<feature type="transmembrane region" description="Helical" evidence="6">
    <location>
        <begin position="41"/>
        <end position="58"/>
    </location>
</feature>
<name>A0AA48M3M6_9ZZZZ</name>
<evidence type="ECO:0000313" key="8">
    <source>
        <dbReference type="EMBL" id="CAJ0867579.1"/>
    </source>
</evidence>
<gene>
    <name evidence="8" type="ORF">AMST5_01967</name>
</gene>
<dbReference type="PANTHER" id="PTHR37422">
    <property type="entry name" value="TEICHURONIC ACID BIOSYNTHESIS PROTEIN TUAE"/>
    <property type="match status" value="1"/>
</dbReference>
<feature type="domain" description="O-antigen ligase-related" evidence="7">
    <location>
        <begin position="196"/>
        <end position="336"/>
    </location>
</feature>
<evidence type="ECO:0000256" key="4">
    <source>
        <dbReference type="ARBA" id="ARBA00023136"/>
    </source>
</evidence>
<evidence type="ECO:0000256" key="6">
    <source>
        <dbReference type="SAM" id="Phobius"/>
    </source>
</evidence>
<feature type="transmembrane region" description="Helical" evidence="6">
    <location>
        <begin position="18"/>
        <end position="35"/>
    </location>
</feature>
<evidence type="ECO:0000256" key="5">
    <source>
        <dbReference type="SAM" id="MobiDB-lite"/>
    </source>
</evidence>
<feature type="transmembrane region" description="Helical" evidence="6">
    <location>
        <begin position="65"/>
        <end position="84"/>
    </location>
</feature>
<evidence type="ECO:0000256" key="2">
    <source>
        <dbReference type="ARBA" id="ARBA00022692"/>
    </source>
</evidence>
<feature type="transmembrane region" description="Helical" evidence="6">
    <location>
        <begin position="328"/>
        <end position="347"/>
    </location>
</feature>
<comment type="subcellular location">
    <subcellularLocation>
        <location evidence="1">Membrane</location>
        <topology evidence="1">Multi-pass membrane protein</topology>
    </subcellularLocation>
</comment>
<accession>A0AA48M3M6</accession>
<dbReference type="GO" id="GO:0016020">
    <property type="term" value="C:membrane"/>
    <property type="evidence" value="ECO:0007669"/>
    <property type="project" value="UniProtKB-SubCell"/>
</dbReference>
<keyword evidence="3 6" id="KW-1133">Transmembrane helix</keyword>
<feature type="transmembrane region" description="Helical" evidence="6">
    <location>
        <begin position="359"/>
        <end position="375"/>
    </location>
</feature>
<feature type="transmembrane region" description="Helical" evidence="6">
    <location>
        <begin position="90"/>
        <end position="109"/>
    </location>
</feature>
<keyword evidence="2 6" id="KW-0812">Transmembrane</keyword>
<proteinExistence type="predicted"/>
<evidence type="ECO:0000256" key="1">
    <source>
        <dbReference type="ARBA" id="ARBA00004141"/>
    </source>
</evidence>
<feature type="transmembrane region" description="Helical" evidence="6">
    <location>
        <begin position="240"/>
        <end position="261"/>
    </location>
</feature>
<dbReference type="EMBL" id="OY288114">
    <property type="protein sequence ID" value="CAJ0867579.1"/>
    <property type="molecule type" value="Genomic_DNA"/>
</dbReference>
<dbReference type="Pfam" id="PF04932">
    <property type="entry name" value="Wzy_C"/>
    <property type="match status" value="1"/>
</dbReference>
<dbReference type="AlphaFoldDB" id="A0AA48M3M6"/>
<feature type="transmembrane region" description="Helical" evidence="6">
    <location>
        <begin position="166"/>
        <end position="183"/>
    </location>
</feature>
<reference evidence="8" key="1">
    <citation type="submission" date="2023-07" db="EMBL/GenBank/DDBJ databases">
        <authorList>
            <person name="Pelsma A.J. K."/>
        </authorList>
    </citation>
    <scope>NUCLEOTIDE SEQUENCE</scope>
</reference>
<feature type="transmembrane region" description="Helical" evidence="6">
    <location>
        <begin position="213"/>
        <end position="228"/>
    </location>
</feature>
<dbReference type="InterPro" id="IPR051533">
    <property type="entry name" value="WaaL-like"/>
</dbReference>
<feature type="transmembrane region" description="Helical" evidence="6">
    <location>
        <begin position="121"/>
        <end position="141"/>
    </location>
</feature>
<feature type="compositionally biased region" description="Pro residues" evidence="5">
    <location>
        <begin position="410"/>
        <end position="427"/>
    </location>
</feature>
<feature type="transmembrane region" description="Helical" evidence="6">
    <location>
        <begin position="190"/>
        <end position="207"/>
    </location>
</feature>
<keyword evidence="4 6" id="KW-0472">Membrane</keyword>
<sequence length="447" mass="48650">MSAQAASGEALRFDYEKLVSVSVFIFVACGAIGVIEPSPYDFASLVAMPLWFFGGFSIHRSFLVFGFLILLFNIMGFLALIPYWDNADSSLYQYQSAYLVLTGLFYALYMGNRTSARVETCLAAYTAGSIVAAICGILGYFDIAGLGGEVFAHAGRASGAFKDPNVLGSYLVLPIVWLTQNLMLGRARSVLLTSTALLIVFLGMFLAFSRGSYGATVIATGLMIASVYRASRDLKMKRRIVIASAAALAMIVALTALLLTIPETRELFELRTAAVQDYDAGETGRFGNQLRSIPMLLDRFMGFGPLRFRLVFNLEPHNSYIGAFANNGWLGGFLFFLLVGVTAWIGLRMMFTPSPAQRQAQVVVPTLLALFLQGFQIDIDHWRFVFFLLGAVWGLEAQRERSLAQEAPRLTPPSPPAAPASSPPPRKPAAAASSPRRDSGRYGSVSP</sequence>
<protein>
    <recommendedName>
        <fullName evidence="7">O-antigen ligase-related domain-containing protein</fullName>
    </recommendedName>
</protein>